<comment type="subcellular location">
    <subcellularLocation>
        <location evidence="1">Cytoplasm</location>
    </subcellularLocation>
</comment>
<dbReference type="Pfam" id="PF17657">
    <property type="entry name" value="DNA_pol3_finger"/>
    <property type="match status" value="1"/>
</dbReference>
<dbReference type="Pfam" id="PF01336">
    <property type="entry name" value="tRNA_anti-codon"/>
    <property type="match status" value="1"/>
</dbReference>
<dbReference type="InterPro" id="IPR011708">
    <property type="entry name" value="DNA_pol3_alpha_NTPase_dom"/>
</dbReference>
<dbReference type="eggNOG" id="COG0587">
    <property type="taxonomic scope" value="Bacteria"/>
</dbReference>
<evidence type="ECO:0000256" key="3">
    <source>
        <dbReference type="ARBA" id="ARBA00012417"/>
    </source>
</evidence>
<evidence type="ECO:0000256" key="1">
    <source>
        <dbReference type="ARBA" id="ARBA00004496"/>
    </source>
</evidence>
<dbReference type="Pfam" id="PF14579">
    <property type="entry name" value="HHH_6"/>
    <property type="match status" value="1"/>
</dbReference>
<dbReference type="PANTHER" id="PTHR32294:SF0">
    <property type="entry name" value="DNA POLYMERASE III SUBUNIT ALPHA"/>
    <property type="match status" value="1"/>
</dbReference>
<proteinExistence type="inferred from homology"/>
<keyword evidence="7" id="KW-0235">DNA replication</keyword>
<comment type="function">
    <text evidence="9">DNA polymerase III is a complex, multichain enzyme responsible for most of the replicative synthesis in bacteria. This DNA polymerase also exhibits 3' to 5' exonuclease activity. The alpha chain is the DNA polymerase.</text>
</comment>
<evidence type="ECO:0000256" key="9">
    <source>
        <dbReference type="ARBA" id="ARBA00025611"/>
    </source>
</evidence>
<sequence>MKPFVHLHNHTQYSLFDGLTRIPEMVKRAKDLGMPAVAVTDHGNMYGLIHLYKAAKKEGIKPILGCEIYMTRGSRFEQKSKERLCHLILLAKDFHGYQNLVKIVSKAFVDGENSYHRPRADFDLLEQYHEGLIALSACIEGQVQQDILNGNEMQARQTLERFISLFGKDDFYLEIQNHGLAEEREVRRVFKDWAEEYGLKLVATNDFHYLDKDDAPAQEVKLCISTGSTLDDPNHFRFSNNEFYMKSREEMEKLFPDLPEALDTTLEIADKCNVEISFDERHLPQFPVPDGETDESYLRKLCEEALPTRYSVITDAVRERLDYELGVINAMGFPSYFLIVWDYVKYARDHKIPVGPGRGSAAGSVVAYLLGITGLDPLKYDLLFERFLNPERITMPDIDMDFCYENRSRIIDYVTRKYGKDHVAQIITFGTLAARAVLRDVGRVLDMPLSEVNRIMKTVPNELGITLDKALQTSKEFRKDYETKAEVRRLVDFGKRLEGLVRHSSTHAAGVVISAAPVDDYVPMQYSKEGYLTTQYDKDLVEELGLLKMDFLGLRTLTVIGDAVAMINRNYGIDLDIDKISLDDEATCRLLTEGDTAGVFQMESQGITNLVKELAPKHFEHMIPLVALYRPGPLGSGMVEDFIKGSHGEKKVTYLHPLLEPILKDTYGVILYQEQVMQIASAMGGFSLGEADLLRRAMGKKKEGVLKAQRAHFLEGTRKNHIDDDIANKVFDLMVYFAGYGFNKSHSAAYAYVAWQTAYLKAHYCAEFMAATMTSMISDVAKISYYAAECKRHHVPVLSPDVNESESVFSVQGGNIRFGLAGIKSVGENAIRTILEARKKDGPFTSFEDFCSRVDSRIVNRRGLESLIQCGAMDSFGKKRSQLMAVLDQAMSMGALRRKDNESGQMGLFDDVVSDVSTDLVYPDMEEYPLSMRLAMEKEYDGFYFSGHPLDAYTEVMNKLTPLAVLYDEEARGYDGKMITVGGLITAVRRVTTKRNDAMAIITVEDFTHTVTVVVFPKVFEKCRDLIVVDAPVAVKGRADITDDDVQILADTVQPLTEEAAQAVKERHESTQIPVESQWLNGQGEKLFIKIPARLEQSDLSDKVAEILSRYPGNTKVYFHLAGSRRTILTDKKYWITAGPKLQKELALLLEPGLYILQ</sequence>
<accession>E2ZB06</accession>
<dbReference type="CDD" id="cd04485">
    <property type="entry name" value="DnaE_OBF"/>
    <property type="match status" value="1"/>
</dbReference>
<keyword evidence="5 12" id="KW-0808">Transferase</keyword>
<comment type="similarity">
    <text evidence="2">Belongs to the DNA polymerase type-C family. DnaE subfamily.</text>
</comment>
<dbReference type="GO" id="GO:0003887">
    <property type="term" value="F:DNA-directed DNA polymerase activity"/>
    <property type="evidence" value="ECO:0007669"/>
    <property type="project" value="UniProtKB-KW"/>
</dbReference>
<evidence type="ECO:0000256" key="4">
    <source>
        <dbReference type="ARBA" id="ARBA00019114"/>
    </source>
</evidence>
<dbReference type="Pfam" id="PF07733">
    <property type="entry name" value="DNA_pol3_alpha"/>
    <property type="match status" value="1"/>
</dbReference>
<dbReference type="NCBIfam" id="NF005298">
    <property type="entry name" value="PRK06826.1"/>
    <property type="match status" value="1"/>
</dbReference>
<comment type="caution">
    <text evidence="12">The sequence shown here is derived from an EMBL/GenBank/DDBJ whole genome shotgun (WGS) entry which is preliminary data.</text>
</comment>
<dbReference type="AlphaFoldDB" id="E2ZB06"/>
<dbReference type="GO" id="GO:0006260">
    <property type="term" value="P:DNA replication"/>
    <property type="evidence" value="ECO:0007669"/>
    <property type="project" value="UniProtKB-KW"/>
</dbReference>
<evidence type="ECO:0000313" key="13">
    <source>
        <dbReference type="Proteomes" id="UP000003195"/>
    </source>
</evidence>
<dbReference type="PANTHER" id="PTHR32294">
    <property type="entry name" value="DNA POLYMERASE III SUBUNIT ALPHA"/>
    <property type="match status" value="1"/>
</dbReference>
<dbReference type="CDD" id="cd12113">
    <property type="entry name" value="PHP_PolIIIA_DnaE3"/>
    <property type="match status" value="1"/>
</dbReference>
<evidence type="ECO:0000256" key="7">
    <source>
        <dbReference type="ARBA" id="ARBA00022705"/>
    </source>
</evidence>
<dbReference type="Gene3D" id="1.10.150.870">
    <property type="match status" value="1"/>
</dbReference>
<evidence type="ECO:0000256" key="2">
    <source>
        <dbReference type="ARBA" id="ARBA00009496"/>
    </source>
</evidence>
<dbReference type="InterPro" id="IPR041931">
    <property type="entry name" value="DNA_pol3_alpha_thumb_dom"/>
</dbReference>
<protein>
    <recommendedName>
        <fullName evidence="4">DNA polymerase III subunit alpha</fullName>
        <ecNumber evidence="3">2.7.7.7</ecNumber>
    </recommendedName>
</protein>
<dbReference type="InterPro" id="IPR004805">
    <property type="entry name" value="DnaE2/DnaE/PolC"/>
</dbReference>
<dbReference type="NCBIfam" id="TIGR00594">
    <property type="entry name" value="polc"/>
    <property type="match status" value="1"/>
</dbReference>
<dbReference type="EMBL" id="AECS01000014">
    <property type="protein sequence ID" value="EFQ04527.1"/>
    <property type="molecule type" value="Genomic_DNA"/>
</dbReference>
<evidence type="ECO:0000256" key="10">
    <source>
        <dbReference type="ARBA" id="ARBA00049244"/>
    </source>
</evidence>
<dbReference type="GO" id="GO:0003676">
    <property type="term" value="F:nucleic acid binding"/>
    <property type="evidence" value="ECO:0007669"/>
    <property type="project" value="InterPro"/>
</dbReference>
<dbReference type="Pfam" id="PF02811">
    <property type="entry name" value="PHP"/>
    <property type="match status" value="1"/>
</dbReference>
<dbReference type="InterPro" id="IPR004013">
    <property type="entry name" value="PHP_dom"/>
</dbReference>
<dbReference type="Proteomes" id="UP000003195">
    <property type="component" value="Unassembled WGS sequence"/>
</dbReference>
<name>E2ZB06_9FIRM</name>
<dbReference type="EC" id="2.7.7.7" evidence="3"/>
<dbReference type="InterPro" id="IPR016195">
    <property type="entry name" value="Pol/histidinol_Pase-like"/>
</dbReference>
<keyword evidence="8" id="KW-0239">DNA-directed DNA polymerase</keyword>
<reference evidence="12 13" key="1">
    <citation type="submission" date="2010-08" db="EMBL/GenBank/DDBJ databases">
        <authorList>
            <person name="Weinstock G."/>
            <person name="Sodergren E."/>
            <person name="Clifton S."/>
            <person name="Fulton L."/>
            <person name="Fulton B."/>
            <person name="Courtney L."/>
            <person name="Fronick C."/>
            <person name="Harrison M."/>
            <person name="Strong C."/>
            <person name="Farmer C."/>
            <person name="Delahaunty K."/>
            <person name="Markovic C."/>
            <person name="Hall O."/>
            <person name="Minx P."/>
            <person name="Tomlinson C."/>
            <person name="Mitreva M."/>
            <person name="Hou S."/>
            <person name="Chen J."/>
            <person name="Wollam A."/>
            <person name="Pepin K.H."/>
            <person name="Johnson M."/>
            <person name="Bhonagiri V."/>
            <person name="Zhang X."/>
            <person name="Suruliraj S."/>
            <person name="Warren W."/>
            <person name="Chinwalla A."/>
            <person name="Mardis E.R."/>
            <person name="Wilson R.K."/>
        </authorList>
    </citation>
    <scope>NUCLEOTIDE SEQUENCE [LARGE SCALE GENOMIC DNA]</scope>
    <source>
        <strain evidence="12 13">F0359</strain>
    </source>
</reference>
<feature type="domain" description="Polymerase/histidinol phosphatase N-terminal" evidence="11">
    <location>
        <begin position="5"/>
        <end position="72"/>
    </location>
</feature>
<dbReference type="SUPFAM" id="SSF89550">
    <property type="entry name" value="PHP domain-like"/>
    <property type="match status" value="1"/>
</dbReference>
<dbReference type="HOGENOM" id="CLU_001600_0_0_9"/>
<dbReference type="RefSeq" id="WP_006941525.1">
    <property type="nucleotide sequence ID" value="NZ_GL538187.1"/>
</dbReference>
<organism evidence="12 13">
    <name type="scientific">Megasphaera micronuciformis F0359</name>
    <dbReference type="NCBI Taxonomy" id="706434"/>
    <lineage>
        <taxon>Bacteria</taxon>
        <taxon>Bacillati</taxon>
        <taxon>Bacillota</taxon>
        <taxon>Negativicutes</taxon>
        <taxon>Veillonellales</taxon>
        <taxon>Veillonellaceae</taxon>
        <taxon>Megasphaera</taxon>
    </lineage>
</organism>
<dbReference type="Gene3D" id="3.20.20.140">
    <property type="entry name" value="Metal-dependent hydrolases"/>
    <property type="match status" value="1"/>
</dbReference>
<keyword evidence="13" id="KW-1185">Reference proteome</keyword>
<comment type="catalytic activity">
    <reaction evidence="10">
        <text>DNA(n) + a 2'-deoxyribonucleoside 5'-triphosphate = DNA(n+1) + diphosphate</text>
        <dbReference type="Rhea" id="RHEA:22508"/>
        <dbReference type="Rhea" id="RHEA-COMP:17339"/>
        <dbReference type="Rhea" id="RHEA-COMP:17340"/>
        <dbReference type="ChEBI" id="CHEBI:33019"/>
        <dbReference type="ChEBI" id="CHEBI:61560"/>
        <dbReference type="ChEBI" id="CHEBI:173112"/>
        <dbReference type="EC" id="2.7.7.7"/>
    </reaction>
</comment>
<evidence type="ECO:0000256" key="5">
    <source>
        <dbReference type="ARBA" id="ARBA00022679"/>
    </source>
</evidence>
<dbReference type="NCBIfam" id="NF004226">
    <property type="entry name" value="PRK05673.1"/>
    <property type="match status" value="1"/>
</dbReference>
<dbReference type="OrthoDB" id="9803237at2"/>
<keyword evidence="6 12" id="KW-0548">Nucleotidyltransferase</keyword>
<dbReference type="InterPro" id="IPR040982">
    <property type="entry name" value="DNA_pol3_finger"/>
</dbReference>
<evidence type="ECO:0000256" key="6">
    <source>
        <dbReference type="ARBA" id="ARBA00022695"/>
    </source>
</evidence>
<dbReference type="STRING" id="706434.HMPREF9429_00631"/>
<dbReference type="InterPro" id="IPR003141">
    <property type="entry name" value="Pol/His_phosphatase_N"/>
</dbReference>
<gene>
    <name evidence="12" type="ORF">HMPREF9429_00631</name>
</gene>
<evidence type="ECO:0000313" key="12">
    <source>
        <dbReference type="EMBL" id="EFQ04527.1"/>
    </source>
</evidence>
<dbReference type="InterPro" id="IPR004365">
    <property type="entry name" value="NA-bd_OB_tRNA"/>
</dbReference>
<dbReference type="SMART" id="SM00481">
    <property type="entry name" value="POLIIIAc"/>
    <property type="match status" value="1"/>
</dbReference>
<dbReference type="GO" id="GO:0008408">
    <property type="term" value="F:3'-5' exonuclease activity"/>
    <property type="evidence" value="ECO:0007669"/>
    <property type="project" value="InterPro"/>
</dbReference>
<dbReference type="InterPro" id="IPR029460">
    <property type="entry name" value="DNAPol_HHH"/>
</dbReference>
<dbReference type="GO" id="GO:0005737">
    <property type="term" value="C:cytoplasm"/>
    <property type="evidence" value="ECO:0007669"/>
    <property type="project" value="UniProtKB-SubCell"/>
</dbReference>
<dbReference type="SUPFAM" id="SSF160975">
    <property type="entry name" value="AF1531-like"/>
    <property type="match status" value="1"/>
</dbReference>
<evidence type="ECO:0000256" key="8">
    <source>
        <dbReference type="ARBA" id="ARBA00022932"/>
    </source>
</evidence>
<dbReference type="Gene3D" id="1.10.10.1600">
    <property type="entry name" value="Bacterial DNA polymerase III alpha subunit, thumb domain"/>
    <property type="match status" value="1"/>
</dbReference>
<evidence type="ECO:0000259" key="11">
    <source>
        <dbReference type="SMART" id="SM00481"/>
    </source>
</evidence>